<keyword evidence="4 12" id="KW-0812">Transmembrane</keyword>
<dbReference type="GO" id="GO:0008360">
    <property type="term" value="P:regulation of cell shape"/>
    <property type="evidence" value="ECO:0007669"/>
    <property type="project" value="UniProtKB-KW"/>
</dbReference>
<keyword evidence="7 12" id="KW-1133">Transmembrane helix</keyword>
<evidence type="ECO:0000256" key="9">
    <source>
        <dbReference type="ARBA" id="ARBA00032370"/>
    </source>
</evidence>
<sequence>MAKVAVSSVGVFGKGPGKSTQRYVLPHPYSDFIYAIIVEEWGLIGGVVVLMLYLWLLFRCMTLAYACTKVFSMMLVIGLGLTISLQALLHMMVNVTLIPVTGHTLPLVSLGGTSLVIMGGAFGIILSVSRTIEVTKEKNQIKNEENVSKEDNN</sequence>
<dbReference type="GO" id="GO:0005886">
    <property type="term" value="C:plasma membrane"/>
    <property type="evidence" value="ECO:0007669"/>
    <property type="project" value="TreeGrafter"/>
</dbReference>
<feature type="transmembrane region" description="Helical" evidence="12">
    <location>
        <begin position="70"/>
        <end position="93"/>
    </location>
</feature>
<evidence type="ECO:0000256" key="4">
    <source>
        <dbReference type="ARBA" id="ARBA00022692"/>
    </source>
</evidence>
<dbReference type="PANTHER" id="PTHR30474">
    <property type="entry name" value="CELL CYCLE PROTEIN"/>
    <property type="match status" value="1"/>
</dbReference>
<name>A0A645G3C9_9ZZZZ</name>
<evidence type="ECO:0000256" key="5">
    <source>
        <dbReference type="ARBA" id="ARBA00022960"/>
    </source>
</evidence>
<dbReference type="GO" id="GO:0009252">
    <property type="term" value="P:peptidoglycan biosynthetic process"/>
    <property type="evidence" value="ECO:0007669"/>
    <property type="project" value="UniProtKB-KW"/>
</dbReference>
<dbReference type="Pfam" id="PF01098">
    <property type="entry name" value="FTSW_RODA_SPOVE"/>
    <property type="match status" value="1"/>
</dbReference>
<organism evidence="13">
    <name type="scientific">bioreactor metagenome</name>
    <dbReference type="NCBI Taxonomy" id="1076179"/>
    <lineage>
        <taxon>unclassified sequences</taxon>
        <taxon>metagenomes</taxon>
        <taxon>ecological metagenomes</taxon>
    </lineage>
</organism>
<dbReference type="GO" id="GO:0032153">
    <property type="term" value="C:cell division site"/>
    <property type="evidence" value="ECO:0007669"/>
    <property type="project" value="TreeGrafter"/>
</dbReference>
<keyword evidence="6" id="KW-0573">Peptidoglycan synthesis</keyword>
<keyword evidence="3 13" id="KW-0808">Transferase</keyword>
<comment type="subcellular location">
    <subcellularLocation>
        <location evidence="1">Membrane</location>
        <topology evidence="1">Multi-pass membrane protein</topology>
    </subcellularLocation>
</comment>
<evidence type="ECO:0000256" key="11">
    <source>
        <dbReference type="ARBA" id="ARBA00049902"/>
    </source>
</evidence>
<feature type="transmembrane region" description="Helical" evidence="12">
    <location>
        <begin position="32"/>
        <end position="58"/>
    </location>
</feature>
<feature type="transmembrane region" description="Helical" evidence="12">
    <location>
        <begin position="105"/>
        <end position="128"/>
    </location>
</feature>
<evidence type="ECO:0000256" key="12">
    <source>
        <dbReference type="SAM" id="Phobius"/>
    </source>
</evidence>
<evidence type="ECO:0000256" key="10">
    <source>
        <dbReference type="ARBA" id="ARBA00044770"/>
    </source>
</evidence>
<dbReference type="EMBL" id="VSSQ01069372">
    <property type="protein sequence ID" value="MPN21397.1"/>
    <property type="molecule type" value="Genomic_DNA"/>
</dbReference>
<keyword evidence="8 12" id="KW-0472">Membrane</keyword>
<evidence type="ECO:0000256" key="1">
    <source>
        <dbReference type="ARBA" id="ARBA00004141"/>
    </source>
</evidence>
<evidence type="ECO:0000256" key="2">
    <source>
        <dbReference type="ARBA" id="ARBA00022676"/>
    </source>
</evidence>
<dbReference type="GO" id="GO:0015648">
    <property type="term" value="F:lipid-linked peptidoglycan transporter activity"/>
    <property type="evidence" value="ECO:0007669"/>
    <property type="project" value="TreeGrafter"/>
</dbReference>
<comment type="caution">
    <text evidence="13">The sequence shown here is derived from an EMBL/GenBank/DDBJ whole genome shotgun (WGS) entry which is preliminary data.</text>
</comment>
<evidence type="ECO:0000256" key="7">
    <source>
        <dbReference type="ARBA" id="ARBA00022989"/>
    </source>
</evidence>
<evidence type="ECO:0000256" key="8">
    <source>
        <dbReference type="ARBA" id="ARBA00023136"/>
    </source>
</evidence>
<evidence type="ECO:0000256" key="3">
    <source>
        <dbReference type="ARBA" id="ARBA00022679"/>
    </source>
</evidence>
<dbReference type="EC" id="2.4.99.28" evidence="10"/>
<dbReference type="GO" id="GO:0051301">
    <property type="term" value="P:cell division"/>
    <property type="evidence" value="ECO:0007669"/>
    <property type="project" value="InterPro"/>
</dbReference>
<reference evidence="13" key="1">
    <citation type="submission" date="2019-08" db="EMBL/GenBank/DDBJ databases">
        <authorList>
            <person name="Kucharzyk K."/>
            <person name="Murdoch R.W."/>
            <person name="Higgins S."/>
            <person name="Loffler F."/>
        </authorList>
    </citation>
    <scope>NUCLEOTIDE SEQUENCE</scope>
</reference>
<keyword evidence="5" id="KW-0133">Cell shape</keyword>
<dbReference type="AlphaFoldDB" id="A0A645G3C9"/>
<protein>
    <recommendedName>
        <fullName evidence="10">peptidoglycan glycosyltransferase</fullName>
        <ecNumber evidence="10">2.4.99.28</ecNumber>
    </recommendedName>
    <alternativeName>
        <fullName evidence="9">Peptidoglycan polymerase</fullName>
    </alternativeName>
</protein>
<proteinExistence type="predicted"/>
<gene>
    <name evidence="13" type="primary">ftsW_64</name>
    <name evidence="13" type="ORF">SDC9_168776</name>
</gene>
<evidence type="ECO:0000256" key="6">
    <source>
        <dbReference type="ARBA" id="ARBA00022984"/>
    </source>
</evidence>
<accession>A0A645G3C9</accession>
<dbReference type="GO" id="GO:0008955">
    <property type="term" value="F:peptidoglycan glycosyltransferase activity"/>
    <property type="evidence" value="ECO:0007669"/>
    <property type="project" value="UniProtKB-EC"/>
</dbReference>
<evidence type="ECO:0000313" key="13">
    <source>
        <dbReference type="EMBL" id="MPN21397.1"/>
    </source>
</evidence>
<dbReference type="PANTHER" id="PTHR30474:SF2">
    <property type="entry name" value="PEPTIDOGLYCAN GLYCOSYLTRANSFERASE FTSW-RELATED"/>
    <property type="match status" value="1"/>
</dbReference>
<dbReference type="InterPro" id="IPR001182">
    <property type="entry name" value="FtsW/RodA"/>
</dbReference>
<keyword evidence="2 13" id="KW-0328">Glycosyltransferase</keyword>
<comment type="catalytic activity">
    <reaction evidence="11">
        <text>[GlcNAc-(1-&gt;4)-Mur2Ac(oyl-L-Ala-gamma-D-Glu-L-Lys-D-Ala-D-Ala)](n)-di-trans,octa-cis-undecaprenyl diphosphate + beta-D-GlcNAc-(1-&gt;4)-Mur2Ac(oyl-L-Ala-gamma-D-Glu-L-Lys-D-Ala-D-Ala)-di-trans,octa-cis-undecaprenyl diphosphate = [GlcNAc-(1-&gt;4)-Mur2Ac(oyl-L-Ala-gamma-D-Glu-L-Lys-D-Ala-D-Ala)](n+1)-di-trans,octa-cis-undecaprenyl diphosphate + di-trans,octa-cis-undecaprenyl diphosphate + H(+)</text>
        <dbReference type="Rhea" id="RHEA:23708"/>
        <dbReference type="Rhea" id="RHEA-COMP:9602"/>
        <dbReference type="Rhea" id="RHEA-COMP:9603"/>
        <dbReference type="ChEBI" id="CHEBI:15378"/>
        <dbReference type="ChEBI" id="CHEBI:58405"/>
        <dbReference type="ChEBI" id="CHEBI:60033"/>
        <dbReference type="ChEBI" id="CHEBI:78435"/>
        <dbReference type="EC" id="2.4.99.28"/>
    </reaction>
</comment>